<reference evidence="2 3" key="1">
    <citation type="submission" date="2014-09" db="EMBL/GenBank/DDBJ databases">
        <title>Genome sequence of Flavobacterium aquidurense RC62.</title>
        <authorList>
            <person name="Kim J.F."/>
            <person name="Kwak M.-J."/>
        </authorList>
    </citation>
    <scope>NUCLEOTIDE SEQUENCE [LARGE SCALE GENOMIC DNA]</scope>
    <source>
        <strain evidence="2 3">RC62</strain>
    </source>
</reference>
<feature type="signal peptide" evidence="1">
    <location>
        <begin position="1"/>
        <end position="21"/>
    </location>
</feature>
<dbReference type="STRING" id="362413.RC62_4372"/>
<name>A0A0Q0RV82_9FLAO</name>
<organism evidence="2 3">
    <name type="scientific">Flavobacterium aquidurense</name>
    <dbReference type="NCBI Taxonomy" id="362413"/>
    <lineage>
        <taxon>Bacteria</taxon>
        <taxon>Pseudomonadati</taxon>
        <taxon>Bacteroidota</taxon>
        <taxon>Flavobacteriia</taxon>
        <taxon>Flavobacteriales</taxon>
        <taxon>Flavobacteriaceae</taxon>
        <taxon>Flavobacterium</taxon>
    </lineage>
</organism>
<evidence type="ECO:0000256" key="1">
    <source>
        <dbReference type="SAM" id="SignalP"/>
    </source>
</evidence>
<evidence type="ECO:0000313" key="2">
    <source>
        <dbReference type="EMBL" id="KQB40997.1"/>
    </source>
</evidence>
<feature type="chain" id="PRO_5006183648" description="Glutamate dehydrogenase" evidence="1">
    <location>
        <begin position="22"/>
        <end position="264"/>
    </location>
</feature>
<sequence>MLKPIILTLFAYFGITTIANAQSDLAQEVGIIFGPSTFQSDYGQRNNFDTNVGNNGFGVGIVHFINFSANNNRESFFTEHFKVRSELSFNQTKLEHFGEWVESEKRKNLVQHLRAMHGTSTLVNLGGQLEFSPFMKIHDFENTIGSFSPYISVGFQVSYYKTKVESRLGQLGLPLTTYPKYLVPSDGRQYGFSSENGIVLSGTVGVGVHYKMTTMSDLMFEARYQGYNSDWVDGLNPNKDIYKENKSNDSQVWFNVGYIYYLEF</sequence>
<evidence type="ECO:0000313" key="3">
    <source>
        <dbReference type="Proteomes" id="UP000050443"/>
    </source>
</evidence>
<accession>A0A0Q0RV82</accession>
<comment type="caution">
    <text evidence="2">The sequence shown here is derived from an EMBL/GenBank/DDBJ whole genome shotgun (WGS) entry which is preliminary data.</text>
</comment>
<gene>
    <name evidence="2" type="ORF">RC62_4372</name>
</gene>
<keyword evidence="1" id="KW-0732">Signal</keyword>
<dbReference type="Proteomes" id="UP000050443">
    <property type="component" value="Unassembled WGS sequence"/>
</dbReference>
<dbReference type="OrthoDB" id="1142271at2"/>
<dbReference type="RefSeq" id="WP_055093971.1">
    <property type="nucleotide sequence ID" value="NZ_JRLF01000009.1"/>
</dbReference>
<dbReference type="PATRIC" id="fig|362413.3.peg.4292"/>
<dbReference type="NCBIfam" id="NF047659">
    <property type="entry name" value="THC0290_0291_fam"/>
    <property type="match status" value="1"/>
</dbReference>
<proteinExistence type="predicted"/>
<protein>
    <recommendedName>
        <fullName evidence="4">Glutamate dehydrogenase</fullName>
    </recommendedName>
</protein>
<dbReference type="EMBL" id="JRLF01000009">
    <property type="protein sequence ID" value="KQB40997.1"/>
    <property type="molecule type" value="Genomic_DNA"/>
</dbReference>
<dbReference type="AlphaFoldDB" id="A0A0Q0RV82"/>
<evidence type="ECO:0008006" key="4">
    <source>
        <dbReference type="Google" id="ProtNLM"/>
    </source>
</evidence>